<organism evidence="1 2">
    <name type="scientific">Brachionus plicatilis</name>
    <name type="common">Marine rotifer</name>
    <name type="synonym">Brachionus muelleri</name>
    <dbReference type="NCBI Taxonomy" id="10195"/>
    <lineage>
        <taxon>Eukaryota</taxon>
        <taxon>Metazoa</taxon>
        <taxon>Spiralia</taxon>
        <taxon>Gnathifera</taxon>
        <taxon>Rotifera</taxon>
        <taxon>Eurotatoria</taxon>
        <taxon>Monogononta</taxon>
        <taxon>Pseudotrocha</taxon>
        <taxon>Ploima</taxon>
        <taxon>Brachionidae</taxon>
        <taxon>Brachionus</taxon>
    </lineage>
</organism>
<accession>A0A3M7T0S8</accession>
<sequence>MASRSIDCLLMVLEKVKRTVPNRGTEWRRILRKSIPISFRFNHSIFPSIPKDGTDGIVMERNGNGIGMLFLRMRLHSVPLLGTERFTFARTTIIQIKQNNIKHRINKKEIKKGKKGKFTKIFVYSVLYLS</sequence>
<dbReference type="Proteomes" id="UP000276133">
    <property type="component" value="Unassembled WGS sequence"/>
</dbReference>
<name>A0A3M7T0S8_BRAPC</name>
<proteinExistence type="predicted"/>
<evidence type="ECO:0000313" key="2">
    <source>
        <dbReference type="Proteomes" id="UP000276133"/>
    </source>
</evidence>
<gene>
    <name evidence="1" type="ORF">BpHYR1_052775</name>
</gene>
<comment type="caution">
    <text evidence="1">The sequence shown here is derived from an EMBL/GenBank/DDBJ whole genome shotgun (WGS) entry which is preliminary data.</text>
</comment>
<evidence type="ECO:0000313" key="1">
    <source>
        <dbReference type="EMBL" id="RNA41663.1"/>
    </source>
</evidence>
<dbReference type="EMBL" id="REGN01000477">
    <property type="protein sequence ID" value="RNA41663.1"/>
    <property type="molecule type" value="Genomic_DNA"/>
</dbReference>
<dbReference type="AlphaFoldDB" id="A0A3M7T0S8"/>
<protein>
    <submittedName>
        <fullName evidence="1">Uncharacterized protein</fullName>
    </submittedName>
</protein>
<keyword evidence="2" id="KW-1185">Reference proteome</keyword>
<reference evidence="1 2" key="1">
    <citation type="journal article" date="2018" name="Sci. Rep.">
        <title>Genomic signatures of local adaptation to the degree of environmental predictability in rotifers.</title>
        <authorList>
            <person name="Franch-Gras L."/>
            <person name="Hahn C."/>
            <person name="Garcia-Roger E.M."/>
            <person name="Carmona M.J."/>
            <person name="Serra M."/>
            <person name="Gomez A."/>
        </authorList>
    </citation>
    <scope>NUCLEOTIDE SEQUENCE [LARGE SCALE GENOMIC DNA]</scope>
    <source>
        <strain evidence="1">HYR1</strain>
    </source>
</reference>